<evidence type="ECO:0000313" key="4">
    <source>
        <dbReference type="EMBL" id="KAG1776227.1"/>
    </source>
</evidence>
<reference evidence="4" key="1">
    <citation type="journal article" date="2020" name="New Phytol.">
        <title>Comparative genomics reveals dynamic genome evolution in host specialist ectomycorrhizal fungi.</title>
        <authorList>
            <person name="Lofgren L.A."/>
            <person name="Nguyen N.H."/>
            <person name="Vilgalys R."/>
            <person name="Ruytinx J."/>
            <person name="Liao H.L."/>
            <person name="Branco S."/>
            <person name="Kuo A."/>
            <person name="LaButti K."/>
            <person name="Lipzen A."/>
            <person name="Andreopoulos W."/>
            <person name="Pangilinan J."/>
            <person name="Riley R."/>
            <person name="Hundley H."/>
            <person name="Na H."/>
            <person name="Barry K."/>
            <person name="Grigoriev I.V."/>
            <person name="Stajich J.E."/>
            <person name="Kennedy P.G."/>
        </authorList>
    </citation>
    <scope>NUCLEOTIDE SEQUENCE</scope>
    <source>
        <strain evidence="4">DOB743</strain>
    </source>
</reference>
<comment type="caution">
    <text evidence="4">The sequence shown here is derived from an EMBL/GenBank/DDBJ whole genome shotgun (WGS) entry which is preliminary data.</text>
</comment>
<dbReference type="InterPro" id="IPR027417">
    <property type="entry name" value="P-loop_NTPase"/>
</dbReference>
<sequence>MSSTEQNSGVGTTTLPLEARIARYDQYFDPRFSTTVYKKTNTNKQSKHLKRLNQKKSVIVVRRVMDSKGRHTMTEIDIRSQELCEVLMEIHRGVDGLDLLRSSPVCDQKLLFFSFNELKERLELEWSKGTPNTLLIAEIEVVLHFIWEDHKTTFADLQSLIRHESITFDLLWTLFRHGTLVFNRHEFTEQDHILRVARFENIQTNEGIFGAIHCHVITDDGKHFGIANQRLLIPSFEGERKIQSLSVFPLFYHSNGRDIRQLAAKRGRKFASLQCQTYGEISGMAACVDGHRKCRPGSSLNLPVSTPLKRAELEEEQYIICTPVVIGFCFGTKQWGGFAFDCLRDMSWSFEPFDCLVLENRYKELIRALVEQHASRASTFDDLVQGKGKGLVGLLAGPPGCGKTLTAEAAAEVTKRPLYYISAGELGSSPKHVDDTLTQILELAQRWKAVVLLDEADVFLSQRKETDVERNALVSIFLWQLEYYQGIMFLTTNLVSQCDAAFESRIHFTVHYPPLCRVSRRQIWKTFIDKTLDACQSLVSEAEIDALAWETLNGRQIKNTVGTALSLLLHLNTPLSVKHIRTVLDSMQDWNKAREHHSSYLSSEHKPDLRVGVLAGIQSALHYNETTSLQSSEKTPFEQAWEAYRTTINSSQTKKVKFIEKCSNFASEWRDPAAAINEAITEAESQDYQRQSRKVVRAYLLPFMDALTGFTGIIDALTTLNPIASIVWGCLKVAINASTKFLSLDQCARLFETIHSELASLGDHLGNIAGYGDLYQKNKRMQQRILCNAYINVIRFWHRVDKECAKSGPKFGTPFSTKKLGGIISDMREDAVKIKACADLLHGQESGEDHQANKRELDQTHKLDIVLDWLSSKSSNNQCFARQEKNLRGRSQITCQWLFSHDEFLQWQNNPPSSPILWIHGPPGSGKSTLCSSAIEFLAKSSGSDVVIFHFYDFAQHLSPEQTLSILAAQLLLQYRQRLQKIPDELQKIMHAPESLLERVQNVIKALIEGYPRIYFFLDGLDEEATTKSSWDDAVLALRFLAKLVDDSPARVRVWCSSQRRNRISKELQGCRSIDIDGYARSDLALYLSEEVSKLQWSSTSDQACILETLKSRAECSFIWAKLMIDALAECWSTARMEECLKGLPETLAEYYRRFFERMEKLYRPLACKVFALVIFARRPLRLGELAEAIWCLESEPHKELQHKAKPNVNSIRTIVQPFIEFINTNRTDDSSTEEQYTCRILHSTLRDFLVDHPNILCDNSSDLRISAEWPARACLRYLSQSRYSGLLVRREGRWLDMTEDPVECHPLLVYAAKYWDKHLDDVTITEIGSVESFITSPNFRTCVQVQSLWVEAQFSFFSRPNEGHGFNTYVRRVSPSWFARAQTGPGQRLWTEYRRFLHEWIYFLSCEQCGGEKTCEILPYVGQLDRIWFGALGPNNFLSRLEGKCTSFTFQTDVDSDEVQYVFDAVSEAGDETMILRIQVSRPDARVNRTCILKCSCESWILSKEHPPKLQKKQTIQLTTSSCNWDLYAESVTDPALQTGKAAPAAFGPDCQTLRIGTQLYRRADNGTFVAIPGRYFMCDLRSIYIEEFARHRQFLVLTSRAKISKGDLKVTRNKADEADDEDEDIDTGVDEDPRVEGDELDEDSEDEESSIVIASDSEGDELDEDPEDEDGSIETASDSEDEFEGGTEPEFSGNESTSEGSTDSSANFELDDDILPPWANHFGSEDTSTDNESCRSLDISGSGVEIYAKDRDDISEHEENLESSSDEDGAIPSEVFDNNLFRDEEQHDWEGLSSKRTGKRKARATITVFDTQSCTRLFRLRRPIKCRLFASPPVFHPTKSLVVWPLADGDVLFVDYLAKTYFTRRLQPSTPHTGHVFMKIHFSECGEFLHIATLEAQGKAPELKKDSEPLPSIKLAVLVCTYHLSRSKTTRSPPQQIHRVKLAVGQTTRLHVSKMPFTFTWTSKDLYFSCSGKALQVYRIPLFSTTEENAGEDLQPVWTPRKHFFLPHSVSNRAVYYFPPAENKSGKEQLPARIIIGSDFTALKDIEPNEAEEEYGVLLMKRVIEHSVRRRGEFHPPIGCYVDEDTNLGGWVDSHARANISQDRGAGRLDPHMPLERFNPDDDCDLEPFIY</sequence>
<dbReference type="Pfam" id="PF22942">
    <property type="entry name" value="DUF7025"/>
    <property type="match status" value="1"/>
</dbReference>
<feature type="compositionally biased region" description="Acidic residues" evidence="2">
    <location>
        <begin position="1659"/>
        <end position="1689"/>
    </location>
</feature>
<dbReference type="InterPro" id="IPR007111">
    <property type="entry name" value="NACHT_NTPase"/>
</dbReference>
<name>A0A9P6ZT99_9AGAM</name>
<dbReference type="Proteomes" id="UP000714275">
    <property type="component" value="Unassembled WGS sequence"/>
</dbReference>
<feature type="compositionally biased region" description="Polar residues" evidence="2">
    <location>
        <begin position="1695"/>
        <end position="1709"/>
    </location>
</feature>
<evidence type="ECO:0000256" key="2">
    <source>
        <dbReference type="SAM" id="MobiDB-lite"/>
    </source>
</evidence>
<dbReference type="Pfam" id="PF00004">
    <property type="entry name" value="AAA"/>
    <property type="match status" value="1"/>
</dbReference>
<dbReference type="InterPro" id="IPR003959">
    <property type="entry name" value="ATPase_AAA_core"/>
</dbReference>
<dbReference type="PROSITE" id="PS50837">
    <property type="entry name" value="NACHT"/>
    <property type="match status" value="1"/>
</dbReference>
<feature type="compositionally biased region" description="Acidic residues" evidence="2">
    <location>
        <begin position="1640"/>
        <end position="1651"/>
    </location>
</feature>
<feature type="domain" description="NACHT" evidence="3">
    <location>
        <begin position="915"/>
        <end position="1023"/>
    </location>
</feature>
<dbReference type="PANTHER" id="PTHR46411:SF3">
    <property type="entry name" value="AAA+ ATPASE DOMAIN-CONTAINING PROTEIN"/>
    <property type="match status" value="1"/>
</dbReference>
<feature type="region of interest" description="Disordered" evidence="2">
    <location>
        <begin position="1756"/>
        <end position="1775"/>
    </location>
</feature>
<evidence type="ECO:0000256" key="1">
    <source>
        <dbReference type="ARBA" id="ARBA00022737"/>
    </source>
</evidence>
<evidence type="ECO:0000259" key="3">
    <source>
        <dbReference type="PROSITE" id="PS50837"/>
    </source>
</evidence>
<dbReference type="SMART" id="SM00382">
    <property type="entry name" value="AAA"/>
    <property type="match status" value="2"/>
</dbReference>
<dbReference type="GO" id="GO:0005524">
    <property type="term" value="F:ATP binding"/>
    <property type="evidence" value="ECO:0007669"/>
    <property type="project" value="InterPro"/>
</dbReference>
<accession>A0A9P6ZT99</accession>
<dbReference type="CDD" id="cd19481">
    <property type="entry name" value="RecA-like_protease"/>
    <property type="match status" value="1"/>
</dbReference>
<dbReference type="InterPro" id="IPR056884">
    <property type="entry name" value="NPHP3-like_N"/>
</dbReference>
<dbReference type="InterPro" id="IPR054289">
    <property type="entry name" value="DUF7025"/>
</dbReference>
<dbReference type="Gene3D" id="3.40.50.300">
    <property type="entry name" value="P-loop containing nucleotide triphosphate hydrolases"/>
    <property type="match status" value="2"/>
</dbReference>
<dbReference type="OrthoDB" id="21416at2759"/>
<dbReference type="PANTHER" id="PTHR46411">
    <property type="entry name" value="FAMILY ATPASE, PUTATIVE-RELATED"/>
    <property type="match status" value="1"/>
</dbReference>
<dbReference type="EMBL" id="JABBWD010000028">
    <property type="protein sequence ID" value="KAG1776227.1"/>
    <property type="molecule type" value="Genomic_DNA"/>
</dbReference>
<keyword evidence="5" id="KW-1185">Reference proteome</keyword>
<keyword evidence="1" id="KW-0677">Repeat</keyword>
<organism evidence="4 5">
    <name type="scientific">Suillus placidus</name>
    <dbReference type="NCBI Taxonomy" id="48579"/>
    <lineage>
        <taxon>Eukaryota</taxon>
        <taxon>Fungi</taxon>
        <taxon>Dikarya</taxon>
        <taxon>Basidiomycota</taxon>
        <taxon>Agaricomycotina</taxon>
        <taxon>Agaricomycetes</taxon>
        <taxon>Agaricomycetidae</taxon>
        <taxon>Boletales</taxon>
        <taxon>Suillineae</taxon>
        <taxon>Suillaceae</taxon>
        <taxon>Suillus</taxon>
    </lineage>
</organism>
<dbReference type="Pfam" id="PF24883">
    <property type="entry name" value="NPHP3_N"/>
    <property type="match status" value="1"/>
</dbReference>
<proteinExistence type="predicted"/>
<dbReference type="SUPFAM" id="SSF52540">
    <property type="entry name" value="P-loop containing nucleoside triphosphate hydrolases"/>
    <property type="match status" value="2"/>
</dbReference>
<evidence type="ECO:0000313" key="5">
    <source>
        <dbReference type="Proteomes" id="UP000714275"/>
    </source>
</evidence>
<dbReference type="GO" id="GO:0016887">
    <property type="term" value="F:ATP hydrolysis activity"/>
    <property type="evidence" value="ECO:0007669"/>
    <property type="project" value="InterPro"/>
</dbReference>
<dbReference type="InterPro" id="IPR003593">
    <property type="entry name" value="AAA+_ATPase"/>
</dbReference>
<gene>
    <name evidence="4" type="ORF">EV702DRAFT_1198552</name>
</gene>
<feature type="region of interest" description="Disordered" evidence="2">
    <location>
        <begin position="1611"/>
        <end position="1736"/>
    </location>
</feature>
<protein>
    <recommendedName>
        <fullName evidence="3">NACHT domain-containing protein</fullName>
    </recommendedName>
</protein>
<feature type="compositionally biased region" description="Acidic residues" evidence="2">
    <location>
        <begin position="1619"/>
        <end position="1632"/>
    </location>
</feature>